<organism evidence="2 3">
    <name type="scientific">Nyssa sinensis</name>
    <dbReference type="NCBI Taxonomy" id="561372"/>
    <lineage>
        <taxon>Eukaryota</taxon>
        <taxon>Viridiplantae</taxon>
        <taxon>Streptophyta</taxon>
        <taxon>Embryophyta</taxon>
        <taxon>Tracheophyta</taxon>
        <taxon>Spermatophyta</taxon>
        <taxon>Magnoliopsida</taxon>
        <taxon>eudicotyledons</taxon>
        <taxon>Gunneridae</taxon>
        <taxon>Pentapetalae</taxon>
        <taxon>asterids</taxon>
        <taxon>Cornales</taxon>
        <taxon>Nyssaceae</taxon>
        <taxon>Nyssa</taxon>
    </lineage>
</organism>
<keyword evidence="1" id="KW-0812">Transmembrane</keyword>
<name>A0A5J5BH54_9ASTE</name>
<protein>
    <submittedName>
        <fullName evidence="2">Uncharacterized protein</fullName>
    </submittedName>
</protein>
<feature type="transmembrane region" description="Helical" evidence="1">
    <location>
        <begin position="174"/>
        <end position="193"/>
    </location>
</feature>
<accession>A0A5J5BH54</accession>
<keyword evidence="3" id="KW-1185">Reference proteome</keyword>
<dbReference type="Proteomes" id="UP000325577">
    <property type="component" value="Linkage Group LG12"/>
</dbReference>
<evidence type="ECO:0000256" key="1">
    <source>
        <dbReference type="SAM" id="Phobius"/>
    </source>
</evidence>
<proteinExistence type="predicted"/>
<dbReference type="EMBL" id="CM018035">
    <property type="protein sequence ID" value="KAA8542069.1"/>
    <property type="molecule type" value="Genomic_DNA"/>
</dbReference>
<keyword evidence="1" id="KW-1133">Transmembrane helix</keyword>
<dbReference type="AlphaFoldDB" id="A0A5J5BH54"/>
<dbReference type="PANTHER" id="PTHR36381:SF1">
    <property type="entry name" value="ETHYLENE-REGULATED TRANSCRIPT 2 (ERT2)"/>
    <property type="match status" value="1"/>
</dbReference>
<sequence>MIHHQHSTTASPYRLYISATSQTPIARGVTTTDVIASSNQSSTSTPPALVADHLHPPIRGGSLVVEIGFPTSLVDLLVKNRERLKKPSKKKCCEPTADQVPHLPLRPSDFSSPSNSSTVCPSPVVPVFELTNPKWSLPIHIGNSNEINNVIVVSEVKKLSVVVDRIDDVGDEVAYVNGVLSTVLKMSLVVVLALATKKLTVGITMSACLLMFLEYFRKHE</sequence>
<evidence type="ECO:0000313" key="2">
    <source>
        <dbReference type="EMBL" id="KAA8542069.1"/>
    </source>
</evidence>
<reference evidence="2 3" key="1">
    <citation type="submission" date="2019-09" db="EMBL/GenBank/DDBJ databases">
        <title>A chromosome-level genome assembly of the Chinese tupelo Nyssa sinensis.</title>
        <authorList>
            <person name="Yang X."/>
            <person name="Kang M."/>
            <person name="Yang Y."/>
            <person name="Xiong H."/>
            <person name="Wang M."/>
            <person name="Zhang Z."/>
            <person name="Wang Z."/>
            <person name="Wu H."/>
            <person name="Ma T."/>
            <person name="Liu J."/>
            <person name="Xi Z."/>
        </authorList>
    </citation>
    <scope>NUCLEOTIDE SEQUENCE [LARGE SCALE GENOMIC DNA]</scope>
    <source>
        <strain evidence="2">J267</strain>
        <tissue evidence="2">Leaf</tissue>
    </source>
</reference>
<feature type="transmembrane region" description="Helical" evidence="1">
    <location>
        <begin position="199"/>
        <end position="216"/>
    </location>
</feature>
<gene>
    <name evidence="2" type="ORF">F0562_023221</name>
</gene>
<evidence type="ECO:0000313" key="3">
    <source>
        <dbReference type="Proteomes" id="UP000325577"/>
    </source>
</evidence>
<dbReference type="PANTHER" id="PTHR36381">
    <property type="entry name" value="ETHYLENE-REGULATED TRANSCRIPT 2 (ERT2)"/>
    <property type="match status" value="1"/>
</dbReference>
<dbReference type="OrthoDB" id="690172at2759"/>
<keyword evidence="1" id="KW-0472">Membrane</keyword>